<dbReference type="AlphaFoldDB" id="A0A1M7BBJ9"/>
<proteinExistence type="predicted"/>
<dbReference type="PROSITE" id="PS51257">
    <property type="entry name" value="PROKAR_LIPOPROTEIN"/>
    <property type="match status" value="1"/>
</dbReference>
<dbReference type="EMBL" id="FOKU01000010">
    <property type="protein sequence ID" value="SFC39290.1"/>
    <property type="molecule type" value="Genomic_DNA"/>
</dbReference>
<dbReference type="Proteomes" id="UP000198940">
    <property type="component" value="Unassembled WGS sequence"/>
</dbReference>
<evidence type="ECO:0000313" key="2">
    <source>
        <dbReference type="EMBL" id="SHL52408.1"/>
    </source>
</evidence>
<gene>
    <name evidence="1" type="ORF">SAMN04487891_11095</name>
    <name evidence="2" type="ORF">SAMN05216293_3656</name>
</gene>
<organism evidence="2 3">
    <name type="scientific">Flagellimonas taeanensis</name>
    <dbReference type="NCBI Taxonomy" id="1005926"/>
    <lineage>
        <taxon>Bacteria</taxon>
        <taxon>Pseudomonadati</taxon>
        <taxon>Bacteroidota</taxon>
        <taxon>Flavobacteriia</taxon>
        <taxon>Flavobacteriales</taxon>
        <taxon>Flavobacteriaceae</taxon>
        <taxon>Flagellimonas</taxon>
    </lineage>
</organism>
<protein>
    <recommendedName>
        <fullName evidence="5">Lipoprotein</fullName>
    </recommendedName>
</protein>
<comment type="caution">
    <text evidence="2">The sequence shown here is derived from an EMBL/GenBank/DDBJ whole genome shotgun (WGS) entry which is preliminary data.</text>
</comment>
<reference evidence="2 3" key="1">
    <citation type="submission" date="2016-11" db="EMBL/GenBank/DDBJ databases">
        <authorList>
            <person name="Varghese N."/>
            <person name="Submissions S."/>
        </authorList>
    </citation>
    <scope>NUCLEOTIDE SEQUENCE [LARGE SCALE GENOMIC DNA]</scope>
    <source>
        <strain evidence="2 3">CGMCC 1.12174</strain>
        <strain evidence="1 4">DSM 26351</strain>
    </source>
</reference>
<keyword evidence="4" id="KW-1185">Reference proteome</keyword>
<evidence type="ECO:0008006" key="5">
    <source>
        <dbReference type="Google" id="ProtNLM"/>
    </source>
</evidence>
<sequence>MKKVIFSTVIAMTLLASCNQPKKKETAPKAQESMDKVNNAEMIRREDSIKMAKEKTLDSLEQVKSHGHAH</sequence>
<dbReference type="Proteomes" id="UP000184031">
    <property type="component" value="Unassembled WGS sequence"/>
</dbReference>
<accession>A0A1M7BBJ9</accession>
<evidence type="ECO:0000313" key="1">
    <source>
        <dbReference type="EMBL" id="SFC39290.1"/>
    </source>
</evidence>
<dbReference type="OrthoDB" id="1163836at2"/>
<dbReference type="EMBL" id="FRAT01000011">
    <property type="protein sequence ID" value="SHL52408.1"/>
    <property type="molecule type" value="Genomic_DNA"/>
</dbReference>
<evidence type="ECO:0000313" key="4">
    <source>
        <dbReference type="Proteomes" id="UP000198940"/>
    </source>
</evidence>
<evidence type="ECO:0000313" key="3">
    <source>
        <dbReference type="Proteomes" id="UP000184031"/>
    </source>
</evidence>
<dbReference type="STRING" id="1055723.SAMN05216293_3656"/>
<name>A0A1M7BBJ9_9FLAO</name>
<dbReference type="RefSeq" id="WP_072882319.1">
    <property type="nucleotide sequence ID" value="NZ_FOKU01000010.1"/>
</dbReference>